<keyword evidence="3" id="KW-0808">Transferase</keyword>
<organism evidence="7">
    <name type="scientific">marine metagenome</name>
    <dbReference type="NCBI Taxonomy" id="408172"/>
    <lineage>
        <taxon>unclassified sequences</taxon>
        <taxon>metagenomes</taxon>
        <taxon>ecological metagenomes</taxon>
    </lineage>
</organism>
<dbReference type="EMBL" id="UINC01001850">
    <property type="protein sequence ID" value="SUZ89909.1"/>
    <property type="molecule type" value="Genomic_DNA"/>
</dbReference>
<sequence length="309" mass="33920">MRVVFMGNPQFALPTLTALLSSQHDVVGIVSNPPKPMGRGRKLKSTAIGQFAKENDLNLLQSSTLISDELHNQLSVLNPDVFVVVAFQILPKSLIDLPKFGALNLHASLLPKYRGAGPIQWSLMNGDKTSGITVFQIMPSVDTGDILLQEKMDIFPKDNMLTLGTRLSTIGANLVVNALDGIEAGSLQPIIQNNNHATKAPKITKEMTIINWSWAADKIHNWVRGLSPYPGMSTTWKGKRMRIFNTRVVDEGVILGDGIVFKADSEEIFVDTGEHLLAFSEIQLEGKKRMSVSDFMKGNNLQTGDKLGE</sequence>
<comment type="similarity">
    <text evidence="1">Belongs to the Fmt family.</text>
</comment>
<gene>
    <name evidence="7" type="ORF">METZ01_LOCUS42763</name>
</gene>
<dbReference type="PANTHER" id="PTHR11138:SF5">
    <property type="entry name" value="METHIONYL-TRNA FORMYLTRANSFERASE, MITOCHONDRIAL"/>
    <property type="match status" value="1"/>
</dbReference>
<proteinExistence type="inferred from homology"/>
<dbReference type="EC" id="2.1.2.9" evidence="2"/>
<dbReference type="Pfam" id="PF00551">
    <property type="entry name" value="Formyl_trans_N"/>
    <property type="match status" value="1"/>
</dbReference>
<dbReference type="PANTHER" id="PTHR11138">
    <property type="entry name" value="METHIONYL-TRNA FORMYLTRANSFERASE"/>
    <property type="match status" value="1"/>
</dbReference>
<dbReference type="CDD" id="cd08704">
    <property type="entry name" value="Met_tRNA_FMT_C"/>
    <property type="match status" value="1"/>
</dbReference>
<dbReference type="GO" id="GO:0005829">
    <property type="term" value="C:cytosol"/>
    <property type="evidence" value="ECO:0007669"/>
    <property type="project" value="TreeGrafter"/>
</dbReference>
<dbReference type="InterPro" id="IPR005794">
    <property type="entry name" value="Fmt"/>
</dbReference>
<evidence type="ECO:0000259" key="6">
    <source>
        <dbReference type="Pfam" id="PF02911"/>
    </source>
</evidence>
<dbReference type="AlphaFoldDB" id="A0A381RG86"/>
<dbReference type="InterPro" id="IPR041711">
    <property type="entry name" value="Met-tRNA-FMT_N"/>
</dbReference>
<feature type="domain" description="Formyl transferase C-terminal" evidence="6">
    <location>
        <begin position="202"/>
        <end position="299"/>
    </location>
</feature>
<dbReference type="SUPFAM" id="SSF50486">
    <property type="entry name" value="FMT C-terminal domain-like"/>
    <property type="match status" value="1"/>
</dbReference>
<dbReference type="CDD" id="cd08646">
    <property type="entry name" value="FMT_core_Met-tRNA-FMT_N"/>
    <property type="match status" value="1"/>
</dbReference>
<evidence type="ECO:0000313" key="7">
    <source>
        <dbReference type="EMBL" id="SUZ89909.1"/>
    </source>
</evidence>
<accession>A0A381RG86</accession>
<dbReference type="InterPro" id="IPR011034">
    <property type="entry name" value="Formyl_transferase-like_C_sf"/>
</dbReference>
<dbReference type="InterPro" id="IPR036477">
    <property type="entry name" value="Formyl_transf_N_sf"/>
</dbReference>
<reference evidence="7" key="1">
    <citation type="submission" date="2018-05" db="EMBL/GenBank/DDBJ databases">
        <authorList>
            <person name="Lanie J.A."/>
            <person name="Ng W.-L."/>
            <person name="Kazmierczak K.M."/>
            <person name="Andrzejewski T.M."/>
            <person name="Davidsen T.M."/>
            <person name="Wayne K.J."/>
            <person name="Tettelin H."/>
            <person name="Glass J.I."/>
            <person name="Rusch D."/>
            <person name="Podicherti R."/>
            <person name="Tsui H.-C.T."/>
            <person name="Winkler M.E."/>
        </authorList>
    </citation>
    <scope>NUCLEOTIDE SEQUENCE</scope>
</reference>
<evidence type="ECO:0000256" key="3">
    <source>
        <dbReference type="ARBA" id="ARBA00022679"/>
    </source>
</evidence>
<feature type="domain" description="Formyl transferase N-terminal" evidence="5">
    <location>
        <begin position="1"/>
        <end position="179"/>
    </location>
</feature>
<name>A0A381RG86_9ZZZZ</name>
<dbReference type="NCBIfam" id="TIGR00460">
    <property type="entry name" value="fmt"/>
    <property type="match status" value="1"/>
</dbReference>
<evidence type="ECO:0000259" key="5">
    <source>
        <dbReference type="Pfam" id="PF00551"/>
    </source>
</evidence>
<dbReference type="InterPro" id="IPR002376">
    <property type="entry name" value="Formyl_transf_N"/>
</dbReference>
<dbReference type="InterPro" id="IPR044135">
    <property type="entry name" value="Met-tRNA-FMT_C"/>
</dbReference>
<evidence type="ECO:0000256" key="1">
    <source>
        <dbReference type="ARBA" id="ARBA00010699"/>
    </source>
</evidence>
<dbReference type="HAMAP" id="MF_00182">
    <property type="entry name" value="Formyl_trans"/>
    <property type="match status" value="1"/>
</dbReference>
<evidence type="ECO:0000256" key="4">
    <source>
        <dbReference type="ARBA" id="ARBA00022917"/>
    </source>
</evidence>
<dbReference type="GO" id="GO:0004479">
    <property type="term" value="F:methionyl-tRNA formyltransferase activity"/>
    <property type="evidence" value="ECO:0007669"/>
    <property type="project" value="UniProtKB-EC"/>
</dbReference>
<dbReference type="Gene3D" id="3.40.50.12230">
    <property type="match status" value="1"/>
</dbReference>
<dbReference type="InterPro" id="IPR005793">
    <property type="entry name" value="Formyl_trans_C"/>
</dbReference>
<protein>
    <recommendedName>
        <fullName evidence="2">methionyl-tRNA formyltransferase</fullName>
        <ecNumber evidence="2">2.1.2.9</ecNumber>
    </recommendedName>
</protein>
<dbReference type="SUPFAM" id="SSF53328">
    <property type="entry name" value="Formyltransferase"/>
    <property type="match status" value="1"/>
</dbReference>
<keyword evidence="4" id="KW-0648">Protein biosynthesis</keyword>
<dbReference type="Pfam" id="PF02911">
    <property type="entry name" value="Formyl_trans_C"/>
    <property type="match status" value="1"/>
</dbReference>
<evidence type="ECO:0000256" key="2">
    <source>
        <dbReference type="ARBA" id="ARBA00012261"/>
    </source>
</evidence>